<accession>A0A1H6BCE0</accession>
<evidence type="ECO:0000313" key="2">
    <source>
        <dbReference type="Proteomes" id="UP000236754"/>
    </source>
</evidence>
<proteinExistence type="predicted"/>
<dbReference type="Proteomes" id="UP000236754">
    <property type="component" value="Unassembled WGS sequence"/>
</dbReference>
<dbReference type="InterPro" id="IPR021719">
    <property type="entry name" value="Prot_inh_I78"/>
</dbReference>
<keyword evidence="2" id="KW-1185">Reference proteome</keyword>
<protein>
    <submittedName>
        <fullName evidence="1">Peptidase inhibitor I78 family protein</fullName>
    </submittedName>
</protein>
<name>A0A1H6BCE0_9ACTN</name>
<dbReference type="EMBL" id="FNVU01000006">
    <property type="protein sequence ID" value="SEG58459.1"/>
    <property type="molecule type" value="Genomic_DNA"/>
</dbReference>
<evidence type="ECO:0000313" key="1">
    <source>
        <dbReference type="EMBL" id="SEG58459.1"/>
    </source>
</evidence>
<gene>
    <name evidence="1" type="ORF">SAMN05216223_106431</name>
</gene>
<dbReference type="OrthoDB" id="3482539at2"/>
<organism evidence="1 2">
    <name type="scientific">Actinacidiphila yanglinensis</name>
    <dbReference type="NCBI Taxonomy" id="310779"/>
    <lineage>
        <taxon>Bacteria</taxon>
        <taxon>Bacillati</taxon>
        <taxon>Actinomycetota</taxon>
        <taxon>Actinomycetes</taxon>
        <taxon>Kitasatosporales</taxon>
        <taxon>Streptomycetaceae</taxon>
        <taxon>Actinacidiphila</taxon>
    </lineage>
</organism>
<dbReference type="RefSeq" id="WP_103886672.1">
    <property type="nucleotide sequence ID" value="NZ_FNVU01000006.1"/>
</dbReference>
<sequence>MAPLPNPPGRNPNDDLDAYVGLAAAEAEARARERGWTTVRSLPPGTVVTMEFVLGRLNFIVDEGRVQRCWLG</sequence>
<dbReference type="Pfam" id="PF11720">
    <property type="entry name" value="Inhibitor_I78"/>
    <property type="match status" value="1"/>
</dbReference>
<reference evidence="1 2" key="1">
    <citation type="submission" date="2016-10" db="EMBL/GenBank/DDBJ databases">
        <authorList>
            <person name="de Groot N.N."/>
        </authorList>
    </citation>
    <scope>NUCLEOTIDE SEQUENCE [LARGE SCALE GENOMIC DNA]</scope>
    <source>
        <strain evidence="1 2">CGMCC 4.2023</strain>
    </source>
</reference>
<dbReference type="AlphaFoldDB" id="A0A1H6BCE0"/>
<dbReference type="Gene3D" id="3.30.10.10">
    <property type="entry name" value="Trypsin Inhibitor V, subunit A"/>
    <property type="match status" value="1"/>
</dbReference>